<evidence type="ECO:0000313" key="7">
    <source>
        <dbReference type="Proteomes" id="UP000591626"/>
    </source>
</evidence>
<gene>
    <name evidence="6" type="ORF">HC138_03985</name>
</gene>
<comment type="similarity">
    <text evidence="2">Belongs to the transposase mutator family.</text>
</comment>
<protein>
    <submittedName>
        <fullName evidence="6">IS256-like element ISAmas1 family transposase</fullName>
    </submittedName>
</protein>
<evidence type="ECO:0000313" key="6">
    <source>
        <dbReference type="EMBL" id="NJJ03527.1"/>
    </source>
</evidence>
<name>A0AAP7CBU8_9CORY</name>
<dbReference type="EMBL" id="JAAUVV010000005">
    <property type="protein sequence ID" value="NJJ03527.1"/>
    <property type="molecule type" value="Genomic_DNA"/>
</dbReference>
<dbReference type="GO" id="GO:0006313">
    <property type="term" value="P:DNA transposition"/>
    <property type="evidence" value="ECO:0007669"/>
    <property type="project" value="InterPro"/>
</dbReference>
<evidence type="ECO:0000256" key="5">
    <source>
        <dbReference type="ARBA" id="ARBA00023172"/>
    </source>
</evidence>
<evidence type="ECO:0000256" key="1">
    <source>
        <dbReference type="ARBA" id="ARBA00002190"/>
    </source>
</evidence>
<dbReference type="NCBIfam" id="NF033544">
    <property type="entry name" value="transpos_IS1249"/>
    <property type="match status" value="1"/>
</dbReference>
<dbReference type="InterPro" id="IPR048004">
    <property type="entry name" value="IS1249_transpos"/>
</dbReference>
<evidence type="ECO:0000256" key="3">
    <source>
        <dbReference type="ARBA" id="ARBA00022578"/>
    </source>
</evidence>
<dbReference type="InterPro" id="IPR001207">
    <property type="entry name" value="Transposase_mutator"/>
</dbReference>
<dbReference type="AlphaFoldDB" id="A0AAP7CBU8"/>
<sequence length="396" mass="45489">MSRNRPRCPVCAGEMKKNGTTSKGTTRWRCKNPDCGSSTTRRRTDHTQTRDFQAFISYATCTASLAEVARLRNISRWTLDRRFAPFWLIDVPNDGEPHRVYDQIFIDGTYTAAGCLLVAASYDHVIAWHWAKSETAHAYTQLLKKIAEPLCVVLDGGQGALTAIKACWPNTLIQRCLVHAQRAIRRYTSTQPRTDAGKAIYALALKLTRITTLDQAREWTLRLHDFGQVYKAFLDEKTPVPKERRTLNHQWEWTHLRVRKAYNSLLHLSRKGWLFTYLQPPKNALEPNRWVSTTNSLEGGINAQLKRIADAHRGRSGERQRKMLEWCLYAKTQLPDDPLTIARRCNFGQDQLAKVNDLAEEDHNKADQETGRPAFYDNAIPTEYNHSIRIRKGPMK</sequence>
<reference evidence="6 7" key="1">
    <citation type="submission" date="2020-03" db="EMBL/GenBank/DDBJ databases">
        <title>Draft genome sequences of bacterial isolates from the female urobiome.</title>
        <authorList>
            <person name="Miller-Ensminger T."/>
            <person name="Wolfe A.J."/>
            <person name="Putonti C."/>
        </authorList>
    </citation>
    <scope>NUCLEOTIDE SEQUENCE [LARGE SCALE GENOMIC DNA]</scope>
    <source>
        <strain evidence="6 7">UMB8490</strain>
    </source>
</reference>
<dbReference type="RefSeq" id="WP_141758841.1">
    <property type="nucleotide sequence ID" value="NZ_JAAUVV010000005.1"/>
</dbReference>
<keyword evidence="3" id="KW-0815">Transposition</keyword>
<keyword evidence="5" id="KW-0233">DNA recombination</keyword>
<evidence type="ECO:0000256" key="2">
    <source>
        <dbReference type="ARBA" id="ARBA00010961"/>
    </source>
</evidence>
<comment type="caution">
    <text evidence="6">The sequence shown here is derived from an EMBL/GenBank/DDBJ whole genome shotgun (WGS) entry which is preliminary data.</text>
</comment>
<evidence type="ECO:0000256" key="4">
    <source>
        <dbReference type="ARBA" id="ARBA00023125"/>
    </source>
</evidence>
<proteinExistence type="inferred from homology"/>
<dbReference type="Pfam" id="PF00872">
    <property type="entry name" value="Transposase_mut"/>
    <property type="match status" value="1"/>
</dbReference>
<dbReference type="Proteomes" id="UP000591626">
    <property type="component" value="Unassembled WGS sequence"/>
</dbReference>
<comment type="function">
    <text evidence="1">Required for the transposition of the insertion element.</text>
</comment>
<dbReference type="GO" id="GO:0004803">
    <property type="term" value="F:transposase activity"/>
    <property type="evidence" value="ECO:0007669"/>
    <property type="project" value="InterPro"/>
</dbReference>
<accession>A0AAP7CBU8</accession>
<dbReference type="GO" id="GO:0003677">
    <property type="term" value="F:DNA binding"/>
    <property type="evidence" value="ECO:0007669"/>
    <property type="project" value="UniProtKB-KW"/>
</dbReference>
<keyword evidence="4" id="KW-0238">DNA-binding</keyword>
<organism evidence="6 7">
    <name type="scientific">Corynebacterium coyleae</name>
    <dbReference type="NCBI Taxonomy" id="53374"/>
    <lineage>
        <taxon>Bacteria</taxon>
        <taxon>Bacillati</taxon>
        <taxon>Actinomycetota</taxon>
        <taxon>Actinomycetes</taxon>
        <taxon>Mycobacteriales</taxon>
        <taxon>Corynebacteriaceae</taxon>
        <taxon>Corynebacterium</taxon>
    </lineage>
</organism>